<protein>
    <submittedName>
        <fullName evidence="2">RNB domain-containing ribonuclease</fullName>
    </submittedName>
</protein>
<dbReference type="GO" id="GO:0006402">
    <property type="term" value="P:mRNA catabolic process"/>
    <property type="evidence" value="ECO:0007669"/>
    <property type="project" value="TreeGrafter"/>
</dbReference>
<dbReference type="Proteomes" id="UP000323410">
    <property type="component" value="Unassembled WGS sequence"/>
</dbReference>
<dbReference type="GO" id="GO:0000932">
    <property type="term" value="C:P-body"/>
    <property type="evidence" value="ECO:0007669"/>
    <property type="project" value="TreeGrafter"/>
</dbReference>
<name>A0A5D0XM11_9MICC</name>
<evidence type="ECO:0000259" key="1">
    <source>
        <dbReference type="SMART" id="SM00955"/>
    </source>
</evidence>
<evidence type="ECO:0000313" key="2">
    <source>
        <dbReference type="EMBL" id="TYC97502.1"/>
    </source>
</evidence>
<comment type="caution">
    <text evidence="2">The sequence shown here is derived from an EMBL/GenBank/DDBJ whole genome shotgun (WGS) entry which is preliminary data.</text>
</comment>
<dbReference type="EMBL" id="VSLD01000007">
    <property type="protein sequence ID" value="TYC97502.1"/>
    <property type="molecule type" value="Genomic_DNA"/>
</dbReference>
<dbReference type="InterPro" id="IPR012340">
    <property type="entry name" value="NA-bd_OB-fold"/>
</dbReference>
<dbReference type="InterPro" id="IPR001900">
    <property type="entry name" value="RNase_II/R"/>
</dbReference>
<accession>A0A5D0XM11</accession>
<sequence length="505" mass="54090">MSVTCVTVNPVPAKPPVPERDAQQLLARSLSGLRAELDLREGFPEEVLREAAAAVVAHRLPSEDLRELPFLTIDPPGSTDLDQAIHLGRGAADDADGAAYDVRYAIADVPAFVPAEGAVDLEARLRGQTMYAPDGRIPLHPDVISEGAASLLPGQDRPAFVWHFRLDAAGAVDSVSVRRATIRSRRQLTYAEVQSAIDAGTTDEQFRLLEEIGRHRIRLELERGGAGLTLPRQEVTHDGGRYAIVTEPARPCEDWNAQLSLMTGMAAARIMLDGGIGILRTMPAPDDGALRKFRLQSVALGHPWPEDLPYGNFLRTLDVSEPRQLALMHAAATLFRGAGYTVFDGELPDDTVQSAIAAPYAHTTAPIRRLVDRFVLVICAALCAGEDVPGWARRALPELGSVMASSAQLASRLDSGALDAVQAALLSERIGEAFSAVVLQGSPPAADDAPGRQAPRPSGVVQVADPVLEAVCYGDLVAGEKVTVILLEADIARRRLRFEVKPADA</sequence>
<evidence type="ECO:0000313" key="3">
    <source>
        <dbReference type="Proteomes" id="UP000323410"/>
    </source>
</evidence>
<keyword evidence="3" id="KW-1185">Reference proteome</keyword>
<dbReference type="SMART" id="SM00955">
    <property type="entry name" value="RNB"/>
    <property type="match status" value="1"/>
</dbReference>
<dbReference type="AlphaFoldDB" id="A0A5D0XM11"/>
<dbReference type="GO" id="GO:0000175">
    <property type="term" value="F:3'-5'-RNA exonuclease activity"/>
    <property type="evidence" value="ECO:0007669"/>
    <property type="project" value="TreeGrafter"/>
</dbReference>
<feature type="domain" description="RNB" evidence="1">
    <location>
        <begin position="62"/>
        <end position="385"/>
    </location>
</feature>
<dbReference type="PANTHER" id="PTHR23355:SF9">
    <property type="entry name" value="DIS3-LIKE EXONUCLEASE 2"/>
    <property type="match status" value="1"/>
</dbReference>
<dbReference type="PANTHER" id="PTHR23355">
    <property type="entry name" value="RIBONUCLEASE"/>
    <property type="match status" value="1"/>
</dbReference>
<gene>
    <name evidence="2" type="ORF">FQ377_12725</name>
</gene>
<reference evidence="2 3" key="1">
    <citation type="submission" date="2019-08" db="EMBL/GenBank/DDBJ databases">
        <title>Genone of Arthrobacter echini P9.</title>
        <authorList>
            <person name="Bowman J.P."/>
        </authorList>
    </citation>
    <scope>NUCLEOTIDE SEQUENCE [LARGE SCALE GENOMIC DNA]</scope>
    <source>
        <strain evidence="2 3">P9</strain>
    </source>
</reference>
<dbReference type="InterPro" id="IPR040596">
    <property type="entry name" value="RNase_II_C_S1"/>
</dbReference>
<proteinExistence type="predicted"/>
<dbReference type="GO" id="GO:0003723">
    <property type="term" value="F:RNA binding"/>
    <property type="evidence" value="ECO:0007669"/>
    <property type="project" value="InterPro"/>
</dbReference>
<dbReference type="InterPro" id="IPR050180">
    <property type="entry name" value="RNR_Ribonuclease"/>
</dbReference>
<dbReference type="OrthoDB" id="5800376at2"/>
<dbReference type="Pfam" id="PF18614">
    <property type="entry name" value="RNase_II_C_S1"/>
    <property type="match status" value="1"/>
</dbReference>
<dbReference type="Pfam" id="PF00773">
    <property type="entry name" value="RNB"/>
    <property type="match status" value="1"/>
</dbReference>
<organism evidence="2 3">
    <name type="scientific">Arthrobacter echini</name>
    <dbReference type="NCBI Taxonomy" id="1529066"/>
    <lineage>
        <taxon>Bacteria</taxon>
        <taxon>Bacillati</taxon>
        <taxon>Actinomycetota</taxon>
        <taxon>Actinomycetes</taxon>
        <taxon>Micrococcales</taxon>
        <taxon>Micrococcaceae</taxon>
        <taxon>Arthrobacter</taxon>
    </lineage>
</organism>
<dbReference type="SUPFAM" id="SSF50249">
    <property type="entry name" value="Nucleic acid-binding proteins"/>
    <property type="match status" value="1"/>
</dbReference>